<dbReference type="PANTHER" id="PTHR30461:SF23">
    <property type="entry name" value="DNA RECOMBINASE-RELATED"/>
    <property type="match status" value="1"/>
</dbReference>
<protein>
    <submittedName>
        <fullName evidence="7">Recombinase family protein</fullName>
    </submittedName>
</protein>
<comment type="caution">
    <text evidence="7">The sequence shown here is derived from an EMBL/GenBank/DDBJ whole genome shotgun (WGS) entry which is preliminary data.</text>
</comment>
<dbReference type="CDD" id="cd00338">
    <property type="entry name" value="Ser_Recombinase"/>
    <property type="match status" value="1"/>
</dbReference>
<evidence type="ECO:0000313" key="7">
    <source>
        <dbReference type="EMBL" id="MEQ2578389.1"/>
    </source>
</evidence>
<dbReference type="EMBL" id="JBBMFC010000008">
    <property type="protein sequence ID" value="MEQ2578389.1"/>
    <property type="molecule type" value="Genomic_DNA"/>
</dbReference>
<feature type="domain" description="Resolvase/invertase-type recombinase catalytic" evidence="5">
    <location>
        <begin position="3"/>
        <end position="153"/>
    </location>
</feature>
<dbReference type="PROSITE" id="PS51736">
    <property type="entry name" value="RECOMBINASES_3"/>
    <property type="match status" value="1"/>
</dbReference>
<organism evidence="7 8">
    <name type="scientific">Hominiventricola aquisgranensis</name>
    <dbReference type="NCBI Taxonomy" id="3133164"/>
    <lineage>
        <taxon>Bacteria</taxon>
        <taxon>Bacillati</taxon>
        <taxon>Bacillota</taxon>
        <taxon>Clostridia</taxon>
        <taxon>Lachnospirales</taxon>
        <taxon>Lachnospiraceae</taxon>
        <taxon>Hominiventricola</taxon>
    </lineage>
</organism>
<dbReference type="Gene3D" id="3.40.50.1390">
    <property type="entry name" value="Resolvase, N-terminal catalytic domain"/>
    <property type="match status" value="1"/>
</dbReference>
<feature type="active site" description="O-(5'-phospho-DNA)-serine intermediate" evidence="4">
    <location>
        <position position="11"/>
    </location>
</feature>
<dbReference type="SUPFAM" id="SSF53041">
    <property type="entry name" value="Resolvase-like"/>
    <property type="match status" value="1"/>
</dbReference>
<keyword evidence="1" id="KW-0229">DNA integration</keyword>
<feature type="domain" description="Recombinase" evidence="6">
    <location>
        <begin position="160"/>
        <end position="284"/>
    </location>
</feature>
<accession>A0ABV1HZN0</accession>
<keyword evidence="3" id="KW-0233">DNA recombination</keyword>
<evidence type="ECO:0000256" key="2">
    <source>
        <dbReference type="ARBA" id="ARBA00023125"/>
    </source>
</evidence>
<dbReference type="InterPro" id="IPR011109">
    <property type="entry name" value="DNA_bind_recombinase_dom"/>
</dbReference>
<evidence type="ECO:0000256" key="1">
    <source>
        <dbReference type="ARBA" id="ARBA00022908"/>
    </source>
</evidence>
<name>A0ABV1HZN0_9FIRM</name>
<dbReference type="SMART" id="SM00857">
    <property type="entry name" value="Resolvase"/>
    <property type="match status" value="1"/>
</dbReference>
<dbReference type="InterPro" id="IPR006118">
    <property type="entry name" value="Recombinase_CS"/>
</dbReference>
<keyword evidence="8" id="KW-1185">Reference proteome</keyword>
<keyword evidence="2" id="KW-0238">DNA-binding</keyword>
<dbReference type="InterPro" id="IPR038109">
    <property type="entry name" value="DNA_bind_recomb_sf"/>
</dbReference>
<dbReference type="InterPro" id="IPR036162">
    <property type="entry name" value="Resolvase-like_N_sf"/>
</dbReference>
<proteinExistence type="predicted"/>
<dbReference type="Pfam" id="PF07508">
    <property type="entry name" value="Recombinase"/>
    <property type="match status" value="1"/>
</dbReference>
<dbReference type="PROSITE" id="PS51737">
    <property type="entry name" value="RECOMBINASE_DNA_BIND"/>
    <property type="match status" value="1"/>
</dbReference>
<dbReference type="Proteomes" id="UP001470288">
    <property type="component" value="Unassembled WGS sequence"/>
</dbReference>
<reference evidence="7 8" key="1">
    <citation type="submission" date="2024-03" db="EMBL/GenBank/DDBJ databases">
        <title>Human intestinal bacterial collection.</title>
        <authorList>
            <person name="Pauvert C."/>
            <person name="Hitch T.C.A."/>
            <person name="Clavel T."/>
        </authorList>
    </citation>
    <scope>NUCLEOTIDE SEQUENCE [LARGE SCALE GENOMIC DNA]</scope>
    <source>
        <strain evidence="7 8">CLA-AA-H78B</strain>
    </source>
</reference>
<evidence type="ECO:0000256" key="3">
    <source>
        <dbReference type="ARBA" id="ARBA00023172"/>
    </source>
</evidence>
<dbReference type="PANTHER" id="PTHR30461">
    <property type="entry name" value="DNA-INVERTASE FROM LAMBDOID PROPHAGE"/>
    <property type="match status" value="1"/>
</dbReference>
<dbReference type="PROSITE" id="PS00397">
    <property type="entry name" value="RECOMBINASES_1"/>
    <property type="match status" value="1"/>
</dbReference>
<evidence type="ECO:0000256" key="4">
    <source>
        <dbReference type="PROSITE-ProRule" id="PRU10137"/>
    </source>
</evidence>
<dbReference type="Gene3D" id="3.90.1750.20">
    <property type="entry name" value="Putative Large Serine Recombinase, Chain B, Domain 2"/>
    <property type="match status" value="1"/>
</dbReference>
<dbReference type="RefSeq" id="WP_349144114.1">
    <property type="nucleotide sequence ID" value="NZ_JBBMFC010000008.1"/>
</dbReference>
<evidence type="ECO:0000259" key="5">
    <source>
        <dbReference type="PROSITE" id="PS51736"/>
    </source>
</evidence>
<gene>
    <name evidence="7" type="ORF">WMO62_05950</name>
</gene>
<evidence type="ECO:0000313" key="8">
    <source>
        <dbReference type="Proteomes" id="UP001470288"/>
    </source>
</evidence>
<dbReference type="InterPro" id="IPR006119">
    <property type="entry name" value="Resolv_N"/>
</dbReference>
<sequence length="285" mass="32529">MPTAAAYIRVSTEDQMEFSPDSQLRSIQAYALNHHIELLPAHIYLDEGISGRNTSKRPAFLQMIADAKRKPHPFDLILLWKFSRFARNRQDSIFYKSMLRRECGIDVISITEPLSPDPTSILIEALLEAMDEYYSVNLAQEVRRGMNEKFRRGGIVSIPPFGYTARDGQFIIVPEQACWVRRIFDSYLNGISIPSIAKELQTAGVRTIRENPFDGRGVRYILGNPVYTGQMRRHLEHHTASSSLSSDRFHVADHMTCVVGTHPPIISCEMFLQTQTLLMRTKKKS</sequence>
<dbReference type="Pfam" id="PF00239">
    <property type="entry name" value="Resolvase"/>
    <property type="match status" value="1"/>
</dbReference>
<dbReference type="InterPro" id="IPR050639">
    <property type="entry name" value="SSR_resolvase"/>
</dbReference>
<evidence type="ECO:0000259" key="6">
    <source>
        <dbReference type="PROSITE" id="PS51737"/>
    </source>
</evidence>